<dbReference type="Pfam" id="PF08241">
    <property type="entry name" value="Methyltransf_11"/>
    <property type="match status" value="1"/>
</dbReference>
<feature type="domain" description="Methyltransferase type 11" evidence="1">
    <location>
        <begin position="98"/>
        <end position="190"/>
    </location>
</feature>
<organism evidence="2 3">
    <name type="scientific">Roseiarcus fermentans</name>
    <dbReference type="NCBI Taxonomy" id="1473586"/>
    <lineage>
        <taxon>Bacteria</taxon>
        <taxon>Pseudomonadati</taxon>
        <taxon>Pseudomonadota</taxon>
        <taxon>Alphaproteobacteria</taxon>
        <taxon>Hyphomicrobiales</taxon>
        <taxon>Roseiarcaceae</taxon>
        <taxon>Roseiarcus</taxon>
    </lineage>
</organism>
<evidence type="ECO:0000313" key="2">
    <source>
        <dbReference type="EMBL" id="RBP07345.1"/>
    </source>
</evidence>
<accession>A0A366F0W4</accession>
<dbReference type="CDD" id="cd02440">
    <property type="entry name" value="AdoMet_MTases"/>
    <property type="match status" value="1"/>
</dbReference>
<evidence type="ECO:0000313" key="3">
    <source>
        <dbReference type="Proteomes" id="UP000253529"/>
    </source>
</evidence>
<protein>
    <submittedName>
        <fullName evidence="2">Methyltransferase family protein</fullName>
    </submittedName>
</protein>
<gene>
    <name evidence="2" type="ORF">DFR50_12870</name>
</gene>
<keyword evidence="2" id="KW-0489">Methyltransferase</keyword>
<evidence type="ECO:0000259" key="1">
    <source>
        <dbReference type="Pfam" id="PF08241"/>
    </source>
</evidence>
<dbReference type="InterPro" id="IPR029063">
    <property type="entry name" value="SAM-dependent_MTases_sf"/>
</dbReference>
<dbReference type="SUPFAM" id="SSF53335">
    <property type="entry name" value="S-adenosyl-L-methionine-dependent methyltransferases"/>
    <property type="match status" value="1"/>
</dbReference>
<reference evidence="2 3" key="1">
    <citation type="submission" date="2018-06" db="EMBL/GenBank/DDBJ databases">
        <title>Genomic Encyclopedia of Type Strains, Phase IV (KMG-IV): sequencing the most valuable type-strain genomes for metagenomic binning, comparative biology and taxonomic classification.</title>
        <authorList>
            <person name="Goeker M."/>
        </authorList>
    </citation>
    <scope>NUCLEOTIDE SEQUENCE [LARGE SCALE GENOMIC DNA]</scope>
    <source>
        <strain evidence="2 3">DSM 24875</strain>
    </source>
</reference>
<keyword evidence="2" id="KW-0808">Transferase</keyword>
<comment type="caution">
    <text evidence="2">The sequence shown here is derived from an EMBL/GenBank/DDBJ whole genome shotgun (WGS) entry which is preliminary data.</text>
</comment>
<dbReference type="Gene3D" id="3.40.50.150">
    <property type="entry name" value="Vaccinia Virus protein VP39"/>
    <property type="match status" value="1"/>
</dbReference>
<sequence length="290" mass="32078">MCGASPGRSKVLGMRLDRSIGRWPRAKRGIAVSVCRCGVCGLVYSDPQPQPRSVQDHYGIPPETYWRSITSEVPESYFASQIAIAKRLVHFTSGMSALDIGVGLGNATVQLSRAGFHVHGVEPSTPFRSFALERTGLSADRIRNASIETAEFQPSSFDFITFGAVLEHLYDPAGCLARAMRWLKPDGILHVEVPSSDHLISKLINLYFKAAGSSFVTNLSPMHSPFHLYEFTRSSFVLNGAGAGYEVVESAIDVCSIYHFPRWSHGLLRKIMVSSDTGMQLTVWLKKRRR</sequence>
<dbReference type="GO" id="GO:0032259">
    <property type="term" value="P:methylation"/>
    <property type="evidence" value="ECO:0007669"/>
    <property type="project" value="UniProtKB-KW"/>
</dbReference>
<dbReference type="GO" id="GO:0008757">
    <property type="term" value="F:S-adenosylmethionine-dependent methyltransferase activity"/>
    <property type="evidence" value="ECO:0007669"/>
    <property type="project" value="InterPro"/>
</dbReference>
<dbReference type="AlphaFoldDB" id="A0A366F0W4"/>
<dbReference type="Proteomes" id="UP000253529">
    <property type="component" value="Unassembled WGS sequence"/>
</dbReference>
<keyword evidence="3" id="KW-1185">Reference proteome</keyword>
<dbReference type="EMBL" id="QNRK01000028">
    <property type="protein sequence ID" value="RBP07345.1"/>
    <property type="molecule type" value="Genomic_DNA"/>
</dbReference>
<proteinExistence type="predicted"/>
<dbReference type="PANTHER" id="PTHR43861">
    <property type="entry name" value="TRANS-ACONITATE 2-METHYLTRANSFERASE-RELATED"/>
    <property type="match status" value="1"/>
</dbReference>
<dbReference type="InterPro" id="IPR013216">
    <property type="entry name" value="Methyltransf_11"/>
</dbReference>
<name>A0A366F0W4_9HYPH</name>